<reference evidence="6" key="1">
    <citation type="journal article" date="2020" name="Arch.">
        <title>Yam asymptomatic virus 1, a novel virus infecting yams (Dioscorea spp.) with significant prevalence in a germplasm collection.</title>
        <authorList>
            <person name="Marais A."/>
            <person name="Umber M."/>
            <person name="Filloux D."/>
            <person name="Gomez R.M."/>
            <person name="Faure C."/>
            <person name="Pavis C."/>
            <person name="Julian C."/>
            <person name="Roumagnac P."/>
            <person name="Acina-Mambole I."/>
            <person name="Bonheur L."/>
            <person name="Theil S."/>
            <person name="Contreras S."/>
            <person name="Candresse T."/>
            <person name="Teycheney P.Y."/>
        </authorList>
    </citation>
    <scope>NUCLEOTIDE SEQUENCE</scope>
    <source>
        <strain evidence="6">VU567Da</strain>
    </source>
</reference>
<dbReference type="InterPro" id="IPR043502">
    <property type="entry name" value="DNA/RNA_pol_sf"/>
</dbReference>
<dbReference type="GeneID" id="80536817"/>
<feature type="non-terminal residue" evidence="6">
    <location>
        <position position="1"/>
    </location>
</feature>
<evidence type="ECO:0000313" key="7">
    <source>
        <dbReference type="Proteomes" id="UP000679762"/>
    </source>
</evidence>
<dbReference type="GO" id="GO:0039694">
    <property type="term" value="P:viral RNA genome replication"/>
    <property type="evidence" value="ECO:0007669"/>
    <property type="project" value="InterPro"/>
</dbReference>
<dbReference type="GO" id="GO:0006351">
    <property type="term" value="P:DNA-templated transcription"/>
    <property type="evidence" value="ECO:0007669"/>
    <property type="project" value="InterPro"/>
</dbReference>
<accession>A0A7H1JMH3</accession>
<keyword evidence="2" id="KW-0808">Transferase</keyword>
<dbReference type="InterPro" id="IPR001788">
    <property type="entry name" value="RNA-dep_RNA_pol_alsuvir"/>
</dbReference>
<dbReference type="GO" id="GO:0003723">
    <property type="term" value="F:RNA binding"/>
    <property type="evidence" value="ECO:0007669"/>
    <property type="project" value="InterPro"/>
</dbReference>
<sequence length="526" mass="59996">TLKNPCSAVYHTSSAPNIYSSLSHGVPKAELPISRAPKAHVEAINWFLDDCVNGTTSLDFYHLNDVVEFSDFSSIVDNVTIRDSEGTLKPEKLRNSIPVIRSSIGSKKYNTLKSNLMTFEARNFVSDVGADRLCSDMTAKRMVEKFFDNYIDPVRLAQETVDELTFNEHALSEWTEKRDGRRMVNLRKDIEKPIVFEQSLTNFKLMLKTEAKPKLDESVLSSMPAGQNIVYHQPAINALFSHVFVQVTERLQRCLKRNFVLTSGLSPENFEDILNDGLSSKIQGLHCCEVDISKYDKSQGPLMKQIEEEVLRRLIVNESFLDWWYSSEYESLCSTFDKSLTVSVGAQRRTGGSNTWLGNTIINMVLLAYVHDFDSDTMVCFSGDDSLILSREKKFFDFFRLNCELGFDVKFFPQATPYFCSKFLINLEDRIVVVPDLFKLVTKLGRITARTENEGRDNFVSFRDATKWYGRDDVVALLSYYHQEKYGPSKHVYDAACAIHCIAANFDQFSRLAYKKTGKAFGFSFL</sequence>
<proteinExistence type="predicted"/>
<keyword evidence="3" id="KW-0548">Nucleotidyltransferase</keyword>
<dbReference type="Proteomes" id="UP000679762">
    <property type="component" value="Segment"/>
</dbReference>
<name>A0A7H1JMH3_9CLOS</name>
<evidence type="ECO:0000256" key="3">
    <source>
        <dbReference type="ARBA" id="ARBA00022695"/>
    </source>
</evidence>
<feature type="domain" description="RdRp catalytic" evidence="5">
    <location>
        <begin position="285"/>
        <end position="398"/>
    </location>
</feature>
<dbReference type="RefSeq" id="YP_010798581.1">
    <property type="nucleotide sequence ID" value="NC_076495.1"/>
</dbReference>
<dbReference type="Pfam" id="PF00978">
    <property type="entry name" value="RdRP_2"/>
    <property type="match status" value="1"/>
</dbReference>
<dbReference type="SUPFAM" id="SSF56672">
    <property type="entry name" value="DNA/RNA polymerases"/>
    <property type="match status" value="1"/>
</dbReference>
<evidence type="ECO:0000256" key="4">
    <source>
        <dbReference type="ARBA" id="ARBA00022953"/>
    </source>
</evidence>
<organism evidence="6 7">
    <name type="scientific">Yam asymptomatic virus 1</name>
    <dbReference type="NCBI Taxonomy" id="2771210"/>
    <lineage>
        <taxon>Viruses</taxon>
        <taxon>Riboviria</taxon>
        <taxon>Orthornavirae</taxon>
        <taxon>Kitrinoviricota</taxon>
        <taxon>Alsuviricetes</taxon>
        <taxon>Martellivirales</taxon>
        <taxon>Closteroviridae</taxon>
        <taxon>Ampelovirus</taxon>
        <taxon>Ampelovirus dioscoreae</taxon>
    </lineage>
</organism>
<protein>
    <submittedName>
        <fullName evidence="6">RNA-dependent RNA polymerase</fullName>
    </submittedName>
</protein>
<keyword evidence="1 6" id="KW-0696">RNA-directed RNA polymerase</keyword>
<dbReference type="PROSITE" id="PS50507">
    <property type="entry name" value="RDRP_SSRNA_POS"/>
    <property type="match status" value="1"/>
</dbReference>
<evidence type="ECO:0000256" key="1">
    <source>
        <dbReference type="ARBA" id="ARBA00022484"/>
    </source>
</evidence>
<evidence type="ECO:0000259" key="5">
    <source>
        <dbReference type="PROSITE" id="PS50507"/>
    </source>
</evidence>
<dbReference type="KEGG" id="vg:80536817"/>
<keyword evidence="4" id="KW-0693">Viral RNA replication</keyword>
<keyword evidence="7" id="KW-1185">Reference proteome</keyword>
<evidence type="ECO:0000256" key="2">
    <source>
        <dbReference type="ARBA" id="ARBA00022679"/>
    </source>
</evidence>
<dbReference type="GO" id="GO:0003968">
    <property type="term" value="F:RNA-directed RNA polymerase activity"/>
    <property type="evidence" value="ECO:0007669"/>
    <property type="project" value="UniProtKB-KW"/>
</dbReference>
<evidence type="ECO:0000313" key="6">
    <source>
        <dbReference type="EMBL" id="QNT12720.1"/>
    </source>
</evidence>
<dbReference type="InterPro" id="IPR007094">
    <property type="entry name" value="RNA-dir_pol_PSvirus"/>
</dbReference>
<dbReference type="EMBL" id="MT409627">
    <property type="protein sequence ID" value="QNT12720.1"/>
    <property type="molecule type" value="Genomic_RNA"/>
</dbReference>
<gene>
    <name evidence="6" type="primary">ORF1b</name>
</gene>